<gene>
    <name evidence="7" type="ORF">HG535_0A08750</name>
</gene>
<organism evidence="7 8">
    <name type="scientific">Zygotorulaspora mrakii</name>
    <name type="common">Zygosaccharomyces mrakii</name>
    <dbReference type="NCBI Taxonomy" id="42260"/>
    <lineage>
        <taxon>Eukaryota</taxon>
        <taxon>Fungi</taxon>
        <taxon>Dikarya</taxon>
        <taxon>Ascomycota</taxon>
        <taxon>Saccharomycotina</taxon>
        <taxon>Saccharomycetes</taxon>
        <taxon>Saccharomycetales</taxon>
        <taxon>Saccharomycetaceae</taxon>
        <taxon>Zygotorulaspora</taxon>
    </lineage>
</organism>
<name>A0A7H9AWY5_ZYGMR</name>
<keyword evidence="8" id="KW-1185">Reference proteome</keyword>
<dbReference type="EMBL" id="CP058604">
    <property type="protein sequence ID" value="QLG70928.1"/>
    <property type="molecule type" value="Genomic_DNA"/>
</dbReference>
<feature type="transmembrane region" description="Helical" evidence="6">
    <location>
        <begin position="49"/>
        <end position="71"/>
    </location>
</feature>
<evidence type="ECO:0000256" key="1">
    <source>
        <dbReference type="ARBA" id="ARBA00004141"/>
    </source>
</evidence>
<dbReference type="GO" id="GO:0000422">
    <property type="term" value="P:autophagy of mitochondrion"/>
    <property type="evidence" value="ECO:0007669"/>
    <property type="project" value="TreeGrafter"/>
</dbReference>
<feature type="transmembrane region" description="Helical" evidence="6">
    <location>
        <begin position="77"/>
        <end position="95"/>
    </location>
</feature>
<evidence type="ECO:0008006" key="9">
    <source>
        <dbReference type="Google" id="ProtNLM"/>
    </source>
</evidence>
<evidence type="ECO:0000256" key="2">
    <source>
        <dbReference type="ARBA" id="ARBA00022692"/>
    </source>
</evidence>
<evidence type="ECO:0000256" key="6">
    <source>
        <dbReference type="SAM" id="Phobius"/>
    </source>
</evidence>
<dbReference type="GeneID" id="59234565"/>
<keyword evidence="2 6" id="KW-0812">Transmembrane</keyword>
<dbReference type="GO" id="GO:0016236">
    <property type="term" value="P:macroautophagy"/>
    <property type="evidence" value="ECO:0007669"/>
    <property type="project" value="TreeGrafter"/>
</dbReference>
<dbReference type="InterPro" id="IPR051668">
    <property type="entry name" value="ATG33"/>
</dbReference>
<evidence type="ECO:0000256" key="4">
    <source>
        <dbReference type="ARBA" id="ARBA00023136"/>
    </source>
</evidence>
<dbReference type="RefSeq" id="XP_037142656.1">
    <property type="nucleotide sequence ID" value="XM_037286761.1"/>
</dbReference>
<dbReference type="OrthoDB" id="5336366at2759"/>
<keyword evidence="3 6" id="KW-1133">Transmembrane helix</keyword>
<evidence type="ECO:0000313" key="8">
    <source>
        <dbReference type="Proteomes" id="UP000509704"/>
    </source>
</evidence>
<comment type="subcellular location">
    <subcellularLocation>
        <location evidence="1">Membrane</location>
        <topology evidence="1">Multi-pass membrane protein</topology>
    </subcellularLocation>
</comment>
<proteinExistence type="inferred from homology"/>
<dbReference type="KEGG" id="zmk:HG535_0A08750"/>
<dbReference type="Proteomes" id="UP000509704">
    <property type="component" value="Chromosome 1"/>
</dbReference>
<evidence type="ECO:0000256" key="3">
    <source>
        <dbReference type="ARBA" id="ARBA00022989"/>
    </source>
</evidence>
<evidence type="ECO:0000313" key="7">
    <source>
        <dbReference type="EMBL" id="QLG70928.1"/>
    </source>
</evidence>
<accession>A0A7H9AWY5</accession>
<feature type="transmembrane region" description="Helical" evidence="6">
    <location>
        <begin position="180"/>
        <end position="201"/>
    </location>
</feature>
<feature type="transmembrane region" description="Helical" evidence="6">
    <location>
        <begin position="16"/>
        <end position="37"/>
    </location>
</feature>
<sequence length="207" mass="21838">MSVCLAVTKGIAVSSLGLYAGILTTTSLVTIVTPLEVLSQHLSPVVCKIGELASFLGTLSTGFFAASFFAAPPHLRHPYLLYGALVAPVSALYLWGISRCNHKIKYNQKKREEQSKSPQGPQLSDSVVDLGKENKCDAPAGHPPINNDGAKCPFGSATVTHCPPSADAHRPKRCQKKINCHLAVVTLATVAGFISSVVGIYGEGQLA</sequence>
<dbReference type="PANTHER" id="PTHR37278:SF1">
    <property type="entry name" value="AUTOPHAGY-RELATED PROTEIN 33-RELATED"/>
    <property type="match status" value="1"/>
</dbReference>
<reference evidence="7 8" key="1">
    <citation type="submission" date="2020-07" db="EMBL/GenBank/DDBJ databases">
        <title>The yeast mating-type switching endonuclease HO is a domesticated member of an unorthodox homing genetic element family.</title>
        <authorList>
            <person name="Coughlan A.Y."/>
            <person name="Lombardi L."/>
            <person name="Braun-Galleani S."/>
            <person name="Martos A.R."/>
            <person name="Galeote V."/>
            <person name="Bigey F."/>
            <person name="Dequin S."/>
            <person name="Byrne K.P."/>
            <person name="Wolfe K.H."/>
        </authorList>
    </citation>
    <scope>NUCLEOTIDE SEQUENCE [LARGE SCALE GENOMIC DNA]</scope>
    <source>
        <strain evidence="7 8">NRRL Y-6702</strain>
    </source>
</reference>
<dbReference type="PANTHER" id="PTHR37278">
    <property type="entry name" value="AUTOPHAGY-RELATED PROTEIN 33-RELATED"/>
    <property type="match status" value="1"/>
</dbReference>
<protein>
    <recommendedName>
        <fullName evidence="9">Autophagy-related protein 33</fullName>
    </recommendedName>
</protein>
<keyword evidence="4 6" id="KW-0472">Membrane</keyword>
<dbReference type="AlphaFoldDB" id="A0A7H9AWY5"/>
<dbReference type="GO" id="GO:0005741">
    <property type="term" value="C:mitochondrial outer membrane"/>
    <property type="evidence" value="ECO:0007669"/>
    <property type="project" value="TreeGrafter"/>
</dbReference>
<comment type="similarity">
    <text evidence="5">Belongs to the ATG33 family.</text>
</comment>
<evidence type="ECO:0000256" key="5">
    <source>
        <dbReference type="ARBA" id="ARBA00038013"/>
    </source>
</evidence>